<proteinExistence type="predicted"/>
<dbReference type="AlphaFoldDB" id="A0A5E4R545"/>
<evidence type="ECO:0000313" key="2">
    <source>
        <dbReference type="Proteomes" id="UP000324832"/>
    </source>
</evidence>
<reference evidence="1 2" key="1">
    <citation type="submission" date="2017-07" db="EMBL/GenBank/DDBJ databases">
        <authorList>
            <person name="Talla V."/>
            <person name="Backstrom N."/>
        </authorList>
    </citation>
    <scope>NUCLEOTIDE SEQUENCE [LARGE SCALE GENOMIC DNA]</scope>
</reference>
<gene>
    <name evidence="1" type="ORF">LSINAPIS_LOCUS14333</name>
</gene>
<dbReference type="Proteomes" id="UP000324832">
    <property type="component" value="Unassembled WGS sequence"/>
</dbReference>
<accession>A0A5E4R545</accession>
<keyword evidence="2" id="KW-1185">Reference proteome</keyword>
<dbReference type="EMBL" id="FZQP02006871">
    <property type="protein sequence ID" value="VVD04623.1"/>
    <property type="molecule type" value="Genomic_DNA"/>
</dbReference>
<protein>
    <submittedName>
        <fullName evidence="1">Uncharacterized protein</fullName>
    </submittedName>
</protein>
<organism evidence="1 2">
    <name type="scientific">Leptidea sinapis</name>
    <dbReference type="NCBI Taxonomy" id="189913"/>
    <lineage>
        <taxon>Eukaryota</taxon>
        <taxon>Metazoa</taxon>
        <taxon>Ecdysozoa</taxon>
        <taxon>Arthropoda</taxon>
        <taxon>Hexapoda</taxon>
        <taxon>Insecta</taxon>
        <taxon>Pterygota</taxon>
        <taxon>Neoptera</taxon>
        <taxon>Endopterygota</taxon>
        <taxon>Lepidoptera</taxon>
        <taxon>Glossata</taxon>
        <taxon>Ditrysia</taxon>
        <taxon>Papilionoidea</taxon>
        <taxon>Pieridae</taxon>
        <taxon>Dismorphiinae</taxon>
        <taxon>Leptidea</taxon>
    </lineage>
</organism>
<evidence type="ECO:0000313" key="1">
    <source>
        <dbReference type="EMBL" id="VVD04623.1"/>
    </source>
</evidence>
<sequence length="87" mass="10412">MFLYCINIMTEYYLIYQKLEARTFVTRDWYKKYQDIITPAGLAFYQTIWDSSFMSMTFLNLTFGRKNGSHSGNLSTYTWTSTEILNR</sequence>
<name>A0A5E4R545_9NEOP</name>